<evidence type="ECO:0000259" key="3">
    <source>
        <dbReference type="Pfam" id="PF13359"/>
    </source>
</evidence>
<dbReference type="AlphaFoldDB" id="A0AAV8ZYP1"/>
<dbReference type="EMBL" id="JANEYF010000004">
    <property type="protein sequence ID" value="KAJ8972846.1"/>
    <property type="molecule type" value="Genomic_DNA"/>
</dbReference>
<protein>
    <recommendedName>
        <fullName evidence="3">DDE Tnp4 domain-containing protein</fullName>
    </recommendedName>
</protein>
<dbReference type="Pfam" id="PF13359">
    <property type="entry name" value="DDE_Tnp_4"/>
    <property type="match status" value="1"/>
</dbReference>
<organism evidence="4 5">
    <name type="scientific">Rhamnusium bicolor</name>
    <dbReference type="NCBI Taxonomy" id="1586634"/>
    <lineage>
        <taxon>Eukaryota</taxon>
        <taxon>Metazoa</taxon>
        <taxon>Ecdysozoa</taxon>
        <taxon>Arthropoda</taxon>
        <taxon>Hexapoda</taxon>
        <taxon>Insecta</taxon>
        <taxon>Pterygota</taxon>
        <taxon>Neoptera</taxon>
        <taxon>Endopterygota</taxon>
        <taxon>Coleoptera</taxon>
        <taxon>Polyphaga</taxon>
        <taxon>Cucujiformia</taxon>
        <taxon>Chrysomeloidea</taxon>
        <taxon>Cerambycidae</taxon>
        <taxon>Lepturinae</taxon>
        <taxon>Rhagiini</taxon>
        <taxon>Rhamnusium</taxon>
    </lineage>
</organism>
<comment type="cofactor">
    <cofactor evidence="1">
        <name>a divalent metal cation</name>
        <dbReference type="ChEBI" id="CHEBI:60240"/>
    </cofactor>
</comment>
<evidence type="ECO:0000313" key="4">
    <source>
        <dbReference type="EMBL" id="KAJ8972846.1"/>
    </source>
</evidence>
<evidence type="ECO:0000256" key="1">
    <source>
        <dbReference type="ARBA" id="ARBA00001968"/>
    </source>
</evidence>
<evidence type="ECO:0000256" key="2">
    <source>
        <dbReference type="ARBA" id="ARBA00022723"/>
    </source>
</evidence>
<dbReference type="GO" id="GO:0046872">
    <property type="term" value="F:metal ion binding"/>
    <property type="evidence" value="ECO:0007669"/>
    <property type="project" value="UniProtKB-KW"/>
</dbReference>
<keyword evidence="2" id="KW-0479">Metal-binding</keyword>
<feature type="domain" description="DDE Tnp4" evidence="3">
    <location>
        <begin position="13"/>
        <end position="78"/>
    </location>
</feature>
<evidence type="ECO:0000313" key="5">
    <source>
        <dbReference type="Proteomes" id="UP001162156"/>
    </source>
</evidence>
<accession>A0AAV8ZYP1</accession>
<dbReference type="Proteomes" id="UP001162156">
    <property type="component" value="Unassembled WGS sequence"/>
</dbReference>
<proteinExistence type="predicted"/>
<name>A0AAV8ZYP1_9CUCU</name>
<reference evidence="4" key="1">
    <citation type="journal article" date="2023" name="Insect Mol. Biol.">
        <title>Genome sequencing provides insights into the evolution of gene families encoding plant cell wall-degrading enzymes in longhorned beetles.</title>
        <authorList>
            <person name="Shin N.R."/>
            <person name="Okamura Y."/>
            <person name="Kirsch R."/>
            <person name="Pauchet Y."/>
        </authorList>
    </citation>
    <scope>NUCLEOTIDE SEQUENCE</scope>
    <source>
        <strain evidence="4">RBIC_L_NR</strain>
    </source>
</reference>
<comment type="caution">
    <text evidence="4">The sequence shown here is derived from an EMBL/GenBank/DDBJ whole genome shotgun (WGS) entry which is preliminary data.</text>
</comment>
<gene>
    <name evidence="4" type="ORF">NQ314_000011</name>
</gene>
<dbReference type="InterPro" id="IPR027806">
    <property type="entry name" value="HARBI1_dom"/>
</dbReference>
<keyword evidence="5" id="KW-1185">Reference proteome</keyword>
<sequence length="148" mass="16986">MQSTGFPGAIAAIDCTHIAIIAPGFEEHNYLNRKGFHSKNVQIICDYDLKILNINAIYGGATHDAYIWRNSIINQELERCWNNERKLRYDPDKVGHIINACAILHNICIEGRLDNNFEIEIQNDDVDMGNQVLLHNKGNIARQTRYFM</sequence>